<keyword evidence="1" id="KW-0597">Phosphoprotein</keyword>
<dbReference type="KEGG" id="tum:CBW65_02435"/>
<dbReference type="Proteomes" id="UP000195437">
    <property type="component" value="Chromosome"/>
</dbReference>
<dbReference type="RefSeq" id="WP_087455437.1">
    <property type="nucleotide sequence ID" value="NZ_CP021434.1"/>
</dbReference>
<protein>
    <recommendedName>
        <fullName evidence="2">STAS domain-containing protein</fullName>
    </recommendedName>
</protein>
<keyword evidence="4" id="KW-1185">Reference proteome</keyword>
<dbReference type="SUPFAM" id="SSF52091">
    <property type="entry name" value="SpoIIaa-like"/>
    <property type="match status" value="1"/>
</dbReference>
<evidence type="ECO:0000313" key="4">
    <source>
        <dbReference type="Proteomes" id="UP000195437"/>
    </source>
</evidence>
<dbReference type="OrthoDB" id="2379721at2"/>
<dbReference type="InterPro" id="IPR036513">
    <property type="entry name" value="STAS_dom_sf"/>
</dbReference>
<dbReference type="PANTHER" id="PTHR33745:SF3">
    <property type="entry name" value="RSBT CO-ANTAGONIST PROTEIN RSBRC"/>
    <property type="match status" value="1"/>
</dbReference>
<dbReference type="CDD" id="cd07041">
    <property type="entry name" value="STAS_RsbR_RsbS_like"/>
    <property type="match status" value="1"/>
</dbReference>
<dbReference type="EMBL" id="CP021434">
    <property type="protein sequence ID" value="ARU60049.1"/>
    <property type="molecule type" value="Genomic_DNA"/>
</dbReference>
<gene>
    <name evidence="3" type="ORF">CBW65_02435</name>
</gene>
<dbReference type="PANTHER" id="PTHR33745">
    <property type="entry name" value="RSBT ANTAGONIST PROTEIN RSBS-RELATED"/>
    <property type="match status" value="1"/>
</dbReference>
<dbReference type="AlphaFoldDB" id="A0A1Y0IJ03"/>
<dbReference type="Gene3D" id="3.30.750.24">
    <property type="entry name" value="STAS domain"/>
    <property type="match status" value="1"/>
</dbReference>
<accession>A0A1Y0IJ03</accession>
<sequence length="276" mass="31066">MSPIQDVASHLIQEKEHVSERVILDIIAKLSLRLEDIEEHAYLESRSRFSNLAELMGKALVHEPGEIFAEVERWSRNLGEQAAQNGEPLDQTLAVIPNIRAAFLRYVGRISQENALNFDEYMVIQERINHTLDISINETIKAHDQYKQKLIELARIEAAELSAPIVPILHKIAVLPLIGTIDTFRAEQIHNKVIPQIAELDLNILIIDLSGIQVIDTLTTDHLFRIYNVLRLIGVHVVLTGIRPELAQTAIGIGLDFSSIETYLTVQQALSRLTGK</sequence>
<evidence type="ECO:0000313" key="3">
    <source>
        <dbReference type="EMBL" id="ARU60049.1"/>
    </source>
</evidence>
<organism evidence="3 4">
    <name type="scientific">Tumebacillus avium</name>
    <dbReference type="NCBI Taxonomy" id="1903704"/>
    <lineage>
        <taxon>Bacteria</taxon>
        <taxon>Bacillati</taxon>
        <taxon>Bacillota</taxon>
        <taxon>Bacilli</taxon>
        <taxon>Bacillales</taxon>
        <taxon>Alicyclobacillaceae</taxon>
        <taxon>Tumebacillus</taxon>
    </lineage>
</organism>
<dbReference type="InterPro" id="IPR002645">
    <property type="entry name" value="STAS_dom"/>
</dbReference>
<reference evidence="4" key="1">
    <citation type="submission" date="2017-05" db="EMBL/GenBank/DDBJ databases">
        <authorList>
            <person name="Sung H."/>
        </authorList>
    </citation>
    <scope>NUCLEOTIDE SEQUENCE [LARGE SCALE GENOMIC DNA]</scope>
    <source>
        <strain evidence="4">AR23208</strain>
    </source>
</reference>
<name>A0A1Y0IJ03_9BACL</name>
<proteinExistence type="predicted"/>
<evidence type="ECO:0000256" key="1">
    <source>
        <dbReference type="ARBA" id="ARBA00022553"/>
    </source>
</evidence>
<evidence type="ECO:0000259" key="2">
    <source>
        <dbReference type="PROSITE" id="PS50801"/>
    </source>
</evidence>
<dbReference type="InterPro" id="IPR051932">
    <property type="entry name" value="Bact_StressResp_Reg"/>
</dbReference>
<dbReference type="PROSITE" id="PS50801">
    <property type="entry name" value="STAS"/>
    <property type="match status" value="1"/>
</dbReference>
<feature type="domain" description="STAS" evidence="2">
    <location>
        <begin position="162"/>
        <end position="273"/>
    </location>
</feature>
<dbReference type="Pfam" id="PF01740">
    <property type="entry name" value="STAS"/>
    <property type="match status" value="1"/>
</dbReference>